<evidence type="ECO:0000313" key="4">
    <source>
        <dbReference type="Proteomes" id="UP000271624"/>
    </source>
</evidence>
<proteinExistence type="predicted"/>
<accession>A0A3S1IBJ6</accession>
<dbReference type="EMBL" id="RSCL01000045">
    <property type="protein sequence ID" value="RUS94943.1"/>
    <property type="molecule type" value="Genomic_DNA"/>
</dbReference>
<sequence length="263" mass="31087">MIKNIYTSARIYLLYNDYGAQSVYLYFIYILIMEIKTNKLYPCPCCGYLTLESQHRSTNLFCPICFWVDEADNSNWVGNRFLSLRQAQLNFIEFGACDQEWLNYVRRANERDIRDSNWQPVERLLENMKLKLIEKINQAFNGVSLEDGLSLYGARALDDWCSIEEARKISQKMTFEQRWQDIPSYFLEELGDSFGFLDSKGFRYYLPVFMIYSLNNNSGYAFTDSVYSALKYKPKFYQKHLALLNQEQLEVAQEYVKLIDSYA</sequence>
<comment type="caution">
    <text evidence="3">The sequence shown here is derived from an EMBL/GenBank/DDBJ whole genome shotgun (WGS) entry which is preliminary data.</text>
</comment>
<dbReference type="InterPro" id="IPR046560">
    <property type="entry name" value="DUF6714"/>
</dbReference>
<evidence type="ECO:0000256" key="1">
    <source>
        <dbReference type="SAM" id="Phobius"/>
    </source>
</evidence>
<dbReference type="Proteomes" id="UP000271624">
    <property type="component" value="Unassembled WGS sequence"/>
</dbReference>
<feature type="domain" description="Cysteine-rich CPCC" evidence="2">
    <location>
        <begin position="41"/>
        <end position="111"/>
    </location>
</feature>
<organism evidence="3 4">
    <name type="scientific">Dulcicalothrix desertica PCC 7102</name>
    <dbReference type="NCBI Taxonomy" id="232991"/>
    <lineage>
        <taxon>Bacteria</taxon>
        <taxon>Bacillati</taxon>
        <taxon>Cyanobacteriota</taxon>
        <taxon>Cyanophyceae</taxon>
        <taxon>Nostocales</taxon>
        <taxon>Calotrichaceae</taxon>
        <taxon>Dulcicalothrix</taxon>
    </lineage>
</organism>
<dbReference type="AlphaFoldDB" id="A0A3S1IBJ6"/>
<evidence type="ECO:0000259" key="2">
    <source>
        <dbReference type="Pfam" id="PF14206"/>
    </source>
</evidence>
<gene>
    <name evidence="3" type="ORF">DSM106972_091940</name>
</gene>
<reference evidence="3" key="1">
    <citation type="submission" date="2018-12" db="EMBL/GenBank/DDBJ databases">
        <authorList>
            <person name="Will S."/>
            <person name="Neumann-Schaal M."/>
            <person name="Henke P."/>
        </authorList>
    </citation>
    <scope>NUCLEOTIDE SEQUENCE</scope>
    <source>
        <strain evidence="3">PCC 7102</strain>
    </source>
</reference>
<evidence type="ECO:0000313" key="3">
    <source>
        <dbReference type="EMBL" id="RUS94943.1"/>
    </source>
</evidence>
<feature type="transmembrane region" description="Helical" evidence="1">
    <location>
        <begin position="12"/>
        <end position="32"/>
    </location>
</feature>
<dbReference type="Pfam" id="PF14206">
    <property type="entry name" value="Cys_rich_CPCC"/>
    <property type="match status" value="1"/>
</dbReference>
<keyword evidence="1" id="KW-0472">Membrane</keyword>
<dbReference type="Pfam" id="PF20461">
    <property type="entry name" value="DUF6714"/>
    <property type="match status" value="1"/>
</dbReference>
<keyword evidence="1" id="KW-0812">Transmembrane</keyword>
<keyword evidence="1" id="KW-1133">Transmembrane helix</keyword>
<protein>
    <recommendedName>
        <fullName evidence="2">Cysteine-rich CPCC domain-containing protein</fullName>
    </recommendedName>
</protein>
<reference evidence="3" key="2">
    <citation type="journal article" date="2019" name="Genome Biol. Evol.">
        <title>Day and night: Metabolic profiles and evolutionary relationships of six axenic non-marine cyanobacteria.</title>
        <authorList>
            <person name="Will S.E."/>
            <person name="Henke P."/>
            <person name="Boedeker C."/>
            <person name="Huang S."/>
            <person name="Brinkmann H."/>
            <person name="Rohde M."/>
            <person name="Jarek M."/>
            <person name="Friedl T."/>
            <person name="Seufert S."/>
            <person name="Schumacher M."/>
            <person name="Overmann J."/>
            <person name="Neumann-Schaal M."/>
            <person name="Petersen J."/>
        </authorList>
    </citation>
    <scope>NUCLEOTIDE SEQUENCE [LARGE SCALE GENOMIC DNA]</scope>
    <source>
        <strain evidence="3">PCC 7102</strain>
    </source>
</reference>
<name>A0A3S1IBJ6_9CYAN</name>
<keyword evidence="4" id="KW-1185">Reference proteome</keyword>
<dbReference type="InterPro" id="IPR025983">
    <property type="entry name" value="Cys_rich_CPCC"/>
</dbReference>